<organism evidence="2 3">
    <name type="scientific">candidate division MSBL1 archaeon SCGC-AAA259E19</name>
    <dbReference type="NCBI Taxonomy" id="1698264"/>
    <lineage>
        <taxon>Archaea</taxon>
        <taxon>Methanobacteriati</taxon>
        <taxon>Methanobacteriota</taxon>
        <taxon>candidate division MSBL1</taxon>
    </lineage>
</organism>
<accession>A0A133UL17</accession>
<feature type="domain" description="EF-hand" evidence="1">
    <location>
        <begin position="285"/>
        <end position="317"/>
    </location>
</feature>
<evidence type="ECO:0000313" key="2">
    <source>
        <dbReference type="EMBL" id="KXA94849.1"/>
    </source>
</evidence>
<dbReference type="PROSITE" id="PS50222">
    <property type="entry name" value="EF_HAND_2"/>
    <property type="match status" value="1"/>
</dbReference>
<evidence type="ECO:0000313" key="3">
    <source>
        <dbReference type="Proteomes" id="UP000070284"/>
    </source>
</evidence>
<comment type="caution">
    <text evidence="2">The sequence shown here is derived from an EMBL/GenBank/DDBJ whole genome shotgun (WGS) entry which is preliminary data.</text>
</comment>
<dbReference type="Proteomes" id="UP000070284">
    <property type="component" value="Unassembled WGS sequence"/>
</dbReference>
<protein>
    <recommendedName>
        <fullName evidence="1">EF-hand domain-containing protein</fullName>
    </recommendedName>
</protein>
<proteinExistence type="predicted"/>
<dbReference type="GO" id="GO:0005509">
    <property type="term" value="F:calcium ion binding"/>
    <property type="evidence" value="ECO:0007669"/>
    <property type="project" value="InterPro"/>
</dbReference>
<name>A0A133UL17_9EURY</name>
<dbReference type="PATRIC" id="fig|1698264.3.peg.1246"/>
<dbReference type="EMBL" id="LHXO01000036">
    <property type="protein sequence ID" value="KXA94849.1"/>
    <property type="molecule type" value="Genomic_DNA"/>
</dbReference>
<dbReference type="InterPro" id="IPR018247">
    <property type="entry name" value="EF_Hand_1_Ca_BS"/>
</dbReference>
<keyword evidence="3" id="KW-1185">Reference proteome</keyword>
<dbReference type="GO" id="GO:0000272">
    <property type="term" value="P:polysaccharide catabolic process"/>
    <property type="evidence" value="ECO:0007669"/>
    <property type="project" value="InterPro"/>
</dbReference>
<dbReference type="PROSITE" id="PS00018">
    <property type="entry name" value="EF_HAND_1"/>
    <property type="match status" value="1"/>
</dbReference>
<sequence length="317" mass="35346">MIGSVNGVTWLGQIPVYYEGSKNIEKGDNLTGYGTLHIEKGYIDAFSDNYWIEKTLEIENFENAVVIKIVMPQVKAESVTVQPGENAVSRISLSEAPNGLSGYKMTVNLNPFIVPIFQEENLTATVENEDHHVSIGLSENAPIVEYVENITQLFPPRDAADISGISFPEWATISNVERLGPDSVRIEAVDLDEKIQAGDENVTLARIHLENTELGWGFLSLDIKKLDDDNGENILHSTFPGFVAVVPPEIVPGRGPVTDPDGDGLFEDINSNWKIDYDDIVELFKHMDKAREHSEYFDFNGNGRVDYDDVVKLFEEI</sequence>
<dbReference type="SUPFAM" id="SSF63446">
    <property type="entry name" value="Type I dockerin domain"/>
    <property type="match status" value="1"/>
</dbReference>
<dbReference type="AlphaFoldDB" id="A0A133UL17"/>
<dbReference type="InterPro" id="IPR002048">
    <property type="entry name" value="EF_hand_dom"/>
</dbReference>
<evidence type="ECO:0000259" key="1">
    <source>
        <dbReference type="PROSITE" id="PS50222"/>
    </source>
</evidence>
<reference evidence="2 3" key="1">
    <citation type="journal article" date="2016" name="Sci. Rep.">
        <title>Metabolic traits of an uncultured archaeal lineage -MSBL1- from brine pools of the Red Sea.</title>
        <authorList>
            <person name="Mwirichia R."/>
            <person name="Alam I."/>
            <person name="Rashid M."/>
            <person name="Vinu M."/>
            <person name="Ba-Alawi W."/>
            <person name="Anthony Kamau A."/>
            <person name="Kamanda Ngugi D."/>
            <person name="Goker M."/>
            <person name="Klenk H.P."/>
            <person name="Bajic V."/>
            <person name="Stingl U."/>
        </authorList>
    </citation>
    <scope>NUCLEOTIDE SEQUENCE [LARGE SCALE GENOMIC DNA]</scope>
    <source>
        <strain evidence="2">SCGC-AAA259E19</strain>
    </source>
</reference>
<dbReference type="InterPro" id="IPR036439">
    <property type="entry name" value="Dockerin_dom_sf"/>
</dbReference>
<gene>
    <name evidence="2" type="ORF">AKJ65_03230</name>
</gene>